<dbReference type="Pfam" id="PF00950">
    <property type="entry name" value="ABC-3"/>
    <property type="match status" value="2"/>
</dbReference>
<feature type="transmembrane region" description="Helical" evidence="9">
    <location>
        <begin position="274"/>
        <end position="296"/>
    </location>
</feature>
<dbReference type="GO" id="GO:0043190">
    <property type="term" value="C:ATP-binding cassette (ABC) transporter complex"/>
    <property type="evidence" value="ECO:0007669"/>
    <property type="project" value="InterPro"/>
</dbReference>
<sequence length="311" mass="31255">MSAPDFLRLDLPALVAAMLACGTCGLLGSFLLLRRDSLLGDALSHAVLPGIIAGFALTGARSGLPMLAGALAAALAATVLITVVRRAARIESGAATGAVFTTFFAGGLVLMEVSGARSVDLDLDCVLFGQLETVVWLEAQGWSSLLDPAALAHLPRQLHLLAGVAAAVVLIVALLWRPLHLLCFDPDYAAALGLPARRLEMALNLMVAAAAVAAFEAVGSILVVAMLVCPAAALRLLTDDYRVQVLGGAALGAGLGVAGYALAGPLPAAAGLTLSLNAAGAIGTLGGIVVAAAALLRPRAAAGRREEPAIA</sequence>
<keyword evidence="5 8" id="KW-0812">Transmembrane</keyword>
<evidence type="ECO:0000256" key="6">
    <source>
        <dbReference type="ARBA" id="ARBA00022989"/>
    </source>
</evidence>
<proteinExistence type="inferred from homology"/>
<comment type="subcellular location">
    <subcellularLocation>
        <location evidence="1 8">Cell membrane</location>
        <topology evidence="1 8">Multi-pass membrane protein</topology>
    </subcellularLocation>
</comment>
<name>A0A9X9XBC1_9PROT</name>
<evidence type="ECO:0000313" key="10">
    <source>
        <dbReference type="EMBL" id="MBR0681007.1"/>
    </source>
</evidence>
<evidence type="ECO:0000256" key="8">
    <source>
        <dbReference type="RuleBase" id="RU003943"/>
    </source>
</evidence>
<dbReference type="InterPro" id="IPR001626">
    <property type="entry name" value="ABC_TroCD"/>
</dbReference>
<dbReference type="RefSeq" id="WP_211846544.1">
    <property type="nucleotide sequence ID" value="NZ_JAAEDL010000009.1"/>
</dbReference>
<evidence type="ECO:0000256" key="2">
    <source>
        <dbReference type="ARBA" id="ARBA00008034"/>
    </source>
</evidence>
<accession>A0A9X9XBC1</accession>
<dbReference type="SUPFAM" id="SSF81345">
    <property type="entry name" value="ABC transporter involved in vitamin B12 uptake, BtuC"/>
    <property type="match status" value="1"/>
</dbReference>
<evidence type="ECO:0000256" key="7">
    <source>
        <dbReference type="ARBA" id="ARBA00023136"/>
    </source>
</evidence>
<evidence type="ECO:0000256" key="5">
    <source>
        <dbReference type="ARBA" id="ARBA00022692"/>
    </source>
</evidence>
<evidence type="ECO:0000256" key="3">
    <source>
        <dbReference type="ARBA" id="ARBA00022448"/>
    </source>
</evidence>
<reference evidence="10" key="1">
    <citation type="submission" date="2020-01" db="EMBL/GenBank/DDBJ databases">
        <authorList>
            <person name="Rat A."/>
        </authorList>
    </citation>
    <scope>NUCLEOTIDE SEQUENCE</scope>
    <source>
        <strain evidence="10">LMG 31228</strain>
    </source>
</reference>
<dbReference type="InterPro" id="IPR037294">
    <property type="entry name" value="ABC_BtuC-like"/>
</dbReference>
<feature type="transmembrane region" description="Helical" evidence="9">
    <location>
        <begin position="12"/>
        <end position="33"/>
    </location>
</feature>
<dbReference type="Gene3D" id="1.10.3470.10">
    <property type="entry name" value="ABC transporter involved in vitamin B12 uptake, BtuC"/>
    <property type="match status" value="1"/>
</dbReference>
<dbReference type="AlphaFoldDB" id="A0A9X9XBC1"/>
<feature type="transmembrane region" description="Helical" evidence="9">
    <location>
        <begin position="241"/>
        <end position="262"/>
    </location>
</feature>
<feature type="transmembrane region" description="Helical" evidence="9">
    <location>
        <begin position="205"/>
        <end position="229"/>
    </location>
</feature>
<dbReference type="PANTHER" id="PTHR30477:SF8">
    <property type="entry name" value="METAL TRANSPORT SYSTEM MEMBRANE PROTEIN CT_070-RELATED"/>
    <property type="match status" value="1"/>
</dbReference>
<organism evidence="10 11">
    <name type="scientific">Neoroseomonas eburnea</name>
    <dbReference type="NCBI Taxonomy" id="1346889"/>
    <lineage>
        <taxon>Bacteria</taxon>
        <taxon>Pseudomonadati</taxon>
        <taxon>Pseudomonadota</taxon>
        <taxon>Alphaproteobacteria</taxon>
        <taxon>Acetobacterales</taxon>
        <taxon>Acetobacteraceae</taxon>
        <taxon>Neoroseomonas</taxon>
    </lineage>
</organism>
<reference evidence="10" key="2">
    <citation type="journal article" date="2021" name="Syst. Appl. Microbiol.">
        <title>Roseomonas hellenica sp. nov., isolated from roots of wild-growing Alkanna tinctoria.</title>
        <authorList>
            <person name="Rat A."/>
            <person name="Naranjo H.D."/>
            <person name="Lebbe L."/>
            <person name="Cnockaert M."/>
            <person name="Krigas N."/>
            <person name="Grigoriadou K."/>
            <person name="Maloupa E."/>
            <person name="Willems A."/>
        </authorList>
    </citation>
    <scope>NUCLEOTIDE SEQUENCE</scope>
    <source>
        <strain evidence="10">LMG 31228</strain>
    </source>
</reference>
<keyword evidence="11" id="KW-1185">Reference proteome</keyword>
<dbReference type="PANTHER" id="PTHR30477">
    <property type="entry name" value="ABC-TRANSPORTER METAL-BINDING PROTEIN"/>
    <property type="match status" value="1"/>
</dbReference>
<dbReference type="GO" id="GO:0010043">
    <property type="term" value="P:response to zinc ion"/>
    <property type="evidence" value="ECO:0007669"/>
    <property type="project" value="TreeGrafter"/>
</dbReference>
<keyword evidence="7 9" id="KW-0472">Membrane</keyword>
<evidence type="ECO:0000256" key="9">
    <source>
        <dbReference type="SAM" id="Phobius"/>
    </source>
</evidence>
<feature type="transmembrane region" description="Helical" evidence="9">
    <location>
        <begin position="42"/>
        <end position="60"/>
    </location>
</feature>
<comment type="similarity">
    <text evidence="2 8">Belongs to the ABC-3 integral membrane protein family.</text>
</comment>
<feature type="transmembrane region" description="Helical" evidence="9">
    <location>
        <begin position="158"/>
        <end position="176"/>
    </location>
</feature>
<dbReference type="EMBL" id="JAAEDL010000009">
    <property type="protein sequence ID" value="MBR0681007.1"/>
    <property type="molecule type" value="Genomic_DNA"/>
</dbReference>
<evidence type="ECO:0000256" key="4">
    <source>
        <dbReference type="ARBA" id="ARBA00022475"/>
    </source>
</evidence>
<keyword evidence="3 8" id="KW-0813">Transport</keyword>
<keyword evidence="6 9" id="KW-1133">Transmembrane helix</keyword>
<feature type="transmembrane region" description="Helical" evidence="9">
    <location>
        <begin position="66"/>
        <end position="84"/>
    </location>
</feature>
<dbReference type="GO" id="GO:0055085">
    <property type="term" value="P:transmembrane transport"/>
    <property type="evidence" value="ECO:0007669"/>
    <property type="project" value="InterPro"/>
</dbReference>
<keyword evidence="4" id="KW-1003">Cell membrane</keyword>
<evidence type="ECO:0000313" key="11">
    <source>
        <dbReference type="Proteomes" id="UP001138709"/>
    </source>
</evidence>
<gene>
    <name evidence="10" type="ORF">GXW74_10955</name>
</gene>
<evidence type="ECO:0000256" key="1">
    <source>
        <dbReference type="ARBA" id="ARBA00004651"/>
    </source>
</evidence>
<comment type="caution">
    <text evidence="10">The sequence shown here is derived from an EMBL/GenBank/DDBJ whole genome shotgun (WGS) entry which is preliminary data.</text>
</comment>
<protein>
    <submittedName>
        <fullName evidence="10">Metal ABC transporter permease</fullName>
    </submittedName>
</protein>
<dbReference type="Proteomes" id="UP001138709">
    <property type="component" value="Unassembled WGS sequence"/>
</dbReference>